<reference evidence="1" key="1">
    <citation type="submission" date="2014-11" db="EMBL/GenBank/DDBJ databases">
        <authorList>
            <person name="Amaro Gonzalez C."/>
        </authorList>
    </citation>
    <scope>NUCLEOTIDE SEQUENCE</scope>
</reference>
<proteinExistence type="predicted"/>
<sequence length="63" mass="7478">MFASCLKRNANHCWQFVMPNHRPYKNTGKCKRLANLQRRQVRILKYIADPPFGVSMLIKYPAR</sequence>
<accession>A0A0E9RRS6</accession>
<evidence type="ECO:0000313" key="1">
    <source>
        <dbReference type="EMBL" id="JAH31090.1"/>
    </source>
</evidence>
<dbReference type="AlphaFoldDB" id="A0A0E9RRS6"/>
<name>A0A0E9RRS6_ANGAN</name>
<reference evidence="1" key="2">
    <citation type="journal article" date="2015" name="Fish Shellfish Immunol.">
        <title>Early steps in the European eel (Anguilla anguilla)-Vibrio vulnificus interaction in the gills: Role of the RtxA13 toxin.</title>
        <authorList>
            <person name="Callol A."/>
            <person name="Pajuelo D."/>
            <person name="Ebbesson L."/>
            <person name="Teles M."/>
            <person name="MacKenzie S."/>
            <person name="Amaro C."/>
        </authorList>
    </citation>
    <scope>NUCLEOTIDE SEQUENCE</scope>
</reference>
<organism evidence="1">
    <name type="scientific">Anguilla anguilla</name>
    <name type="common">European freshwater eel</name>
    <name type="synonym">Muraena anguilla</name>
    <dbReference type="NCBI Taxonomy" id="7936"/>
    <lineage>
        <taxon>Eukaryota</taxon>
        <taxon>Metazoa</taxon>
        <taxon>Chordata</taxon>
        <taxon>Craniata</taxon>
        <taxon>Vertebrata</taxon>
        <taxon>Euteleostomi</taxon>
        <taxon>Actinopterygii</taxon>
        <taxon>Neopterygii</taxon>
        <taxon>Teleostei</taxon>
        <taxon>Anguilliformes</taxon>
        <taxon>Anguillidae</taxon>
        <taxon>Anguilla</taxon>
    </lineage>
</organism>
<protein>
    <submittedName>
        <fullName evidence="1">Uncharacterized protein</fullName>
    </submittedName>
</protein>
<dbReference type="EMBL" id="GBXM01077487">
    <property type="protein sequence ID" value="JAH31090.1"/>
    <property type="molecule type" value="Transcribed_RNA"/>
</dbReference>